<keyword evidence="3 5" id="KW-1133">Transmembrane helix</keyword>
<dbReference type="Gene3D" id="1.10.3080.10">
    <property type="entry name" value="Clc chloride channel"/>
    <property type="match status" value="1"/>
</dbReference>
<protein>
    <submittedName>
        <fullName evidence="6">Chloride channel protein</fullName>
    </submittedName>
</protein>
<keyword evidence="7" id="KW-1185">Reference proteome</keyword>
<dbReference type="InterPro" id="IPR050368">
    <property type="entry name" value="ClC-type_chloride_channel"/>
</dbReference>
<comment type="caution">
    <text evidence="6">The sequence shown here is derived from an EMBL/GenBank/DDBJ whole genome shotgun (WGS) entry which is preliminary data.</text>
</comment>
<proteinExistence type="predicted"/>
<accession>A0ABT2LWB6</accession>
<evidence type="ECO:0000313" key="6">
    <source>
        <dbReference type="EMBL" id="MCT7397569.1"/>
    </source>
</evidence>
<organism evidence="6 7">
    <name type="scientific">Eubacterium album</name>
    <dbReference type="NCBI Taxonomy" id="2978477"/>
    <lineage>
        <taxon>Bacteria</taxon>
        <taxon>Bacillati</taxon>
        <taxon>Bacillota</taxon>
        <taxon>Clostridia</taxon>
        <taxon>Eubacteriales</taxon>
        <taxon>Eubacteriaceae</taxon>
        <taxon>Eubacterium</taxon>
    </lineage>
</organism>
<feature type="transmembrane region" description="Helical" evidence="5">
    <location>
        <begin position="304"/>
        <end position="324"/>
    </location>
</feature>
<name>A0ABT2LWB6_9FIRM</name>
<dbReference type="PRINTS" id="PR00762">
    <property type="entry name" value="CLCHANNEL"/>
</dbReference>
<evidence type="ECO:0000256" key="3">
    <source>
        <dbReference type="ARBA" id="ARBA00022989"/>
    </source>
</evidence>
<dbReference type="RefSeq" id="WP_260978064.1">
    <property type="nucleotide sequence ID" value="NZ_JAODBU010000002.1"/>
</dbReference>
<feature type="transmembrane region" description="Helical" evidence="5">
    <location>
        <begin position="374"/>
        <end position="399"/>
    </location>
</feature>
<dbReference type="InterPro" id="IPR014743">
    <property type="entry name" value="Cl-channel_core"/>
</dbReference>
<keyword evidence="4 5" id="KW-0472">Membrane</keyword>
<evidence type="ECO:0000256" key="5">
    <source>
        <dbReference type="SAM" id="Phobius"/>
    </source>
</evidence>
<dbReference type="Pfam" id="PF00654">
    <property type="entry name" value="Voltage_CLC"/>
    <property type="match status" value="1"/>
</dbReference>
<feature type="transmembrane region" description="Helical" evidence="5">
    <location>
        <begin position="190"/>
        <end position="210"/>
    </location>
</feature>
<reference evidence="6" key="1">
    <citation type="submission" date="2022-09" db="EMBL/GenBank/DDBJ databases">
        <title>Eubacterium sp. LFL-14 isolated from human feces.</title>
        <authorList>
            <person name="Liu F."/>
        </authorList>
    </citation>
    <scope>NUCLEOTIDE SEQUENCE</scope>
    <source>
        <strain evidence="6">LFL-14</strain>
    </source>
</reference>
<dbReference type="InterPro" id="IPR001807">
    <property type="entry name" value="ClC"/>
</dbReference>
<keyword evidence="2 5" id="KW-0812">Transmembrane</keyword>
<feature type="transmembrane region" description="Helical" evidence="5">
    <location>
        <begin position="265"/>
        <end position="284"/>
    </location>
</feature>
<dbReference type="EMBL" id="JAODBU010000002">
    <property type="protein sequence ID" value="MCT7397569.1"/>
    <property type="molecule type" value="Genomic_DNA"/>
</dbReference>
<dbReference type="Proteomes" id="UP001431199">
    <property type="component" value="Unassembled WGS sequence"/>
</dbReference>
<dbReference type="PANTHER" id="PTHR43427">
    <property type="entry name" value="CHLORIDE CHANNEL PROTEIN CLC-E"/>
    <property type="match status" value="1"/>
</dbReference>
<evidence type="ECO:0000256" key="4">
    <source>
        <dbReference type="ARBA" id="ARBA00023136"/>
    </source>
</evidence>
<feature type="transmembrane region" description="Helical" evidence="5">
    <location>
        <begin position="101"/>
        <end position="120"/>
    </location>
</feature>
<feature type="transmembrane region" description="Helical" evidence="5">
    <location>
        <begin position="230"/>
        <end position="253"/>
    </location>
</feature>
<sequence length="414" mass="44733">MKSENKIGLQKDKNEVEIKIILVFKYIIMAIIVGIVVGIIDTIFGRGLIEISDFRNKNYKFLLPFLPIAGLFITWMYHKFNELSLKGMTLVFETRQQKRNSIPLALVPLVMVGTWITHLFGGSAGREGVAVQIGATLSHAFGKKLKMPDNSKVMLITGMAAGFGGLFQTPLTAVFFAIEVIVAGYMDYEAILPAMIGAFVASFTSHTLGLEKFEVNLNQTINMTDAKNGIAIIVLGIAFGIAGRLFSVLLQKAKVFMSKKIENPYIRIGVISIPLALCLLFILSGRYTGLGTNLISEALGGNEVYYYDWILKLLFTIVTLAIGFQGGEVTPLFSIGATLGVVLGSLLGISPIVCGALGYAAVFGSATNTLIAPIMIGIEVFGGTNMLPFVIVCVIAYIVNGNVSIYSAQQKSIM</sequence>
<evidence type="ECO:0000256" key="1">
    <source>
        <dbReference type="ARBA" id="ARBA00004141"/>
    </source>
</evidence>
<feature type="transmembrane region" description="Helical" evidence="5">
    <location>
        <begin position="336"/>
        <end position="362"/>
    </location>
</feature>
<dbReference type="SUPFAM" id="SSF81340">
    <property type="entry name" value="Clc chloride channel"/>
    <property type="match status" value="1"/>
</dbReference>
<evidence type="ECO:0000256" key="2">
    <source>
        <dbReference type="ARBA" id="ARBA00022692"/>
    </source>
</evidence>
<dbReference type="PANTHER" id="PTHR43427:SF12">
    <property type="entry name" value="CHLORIDE TRANSPORTER"/>
    <property type="match status" value="1"/>
</dbReference>
<feature type="transmembrane region" description="Helical" evidence="5">
    <location>
        <begin position="153"/>
        <end position="178"/>
    </location>
</feature>
<evidence type="ECO:0000313" key="7">
    <source>
        <dbReference type="Proteomes" id="UP001431199"/>
    </source>
</evidence>
<feature type="transmembrane region" description="Helical" evidence="5">
    <location>
        <begin position="61"/>
        <end position="80"/>
    </location>
</feature>
<gene>
    <name evidence="6" type="ORF">N5B56_00540</name>
</gene>
<comment type="subcellular location">
    <subcellularLocation>
        <location evidence="1">Membrane</location>
        <topology evidence="1">Multi-pass membrane protein</topology>
    </subcellularLocation>
</comment>
<feature type="transmembrane region" description="Helical" evidence="5">
    <location>
        <begin position="21"/>
        <end position="49"/>
    </location>
</feature>